<feature type="domain" description="Tyrosine-protein phosphatase" evidence="9">
    <location>
        <begin position="829"/>
        <end position="1079"/>
    </location>
</feature>
<dbReference type="OrthoDB" id="6144196at2759"/>
<dbReference type="InterPro" id="IPR050348">
    <property type="entry name" value="Protein-Tyr_Phosphatase"/>
</dbReference>
<feature type="compositionally biased region" description="Polar residues" evidence="6">
    <location>
        <begin position="480"/>
        <end position="493"/>
    </location>
</feature>
<dbReference type="InterPro" id="IPR000742">
    <property type="entry name" value="EGF"/>
</dbReference>
<evidence type="ECO:0000259" key="10">
    <source>
        <dbReference type="PROSITE" id="PS50056"/>
    </source>
</evidence>
<comment type="catalytic activity">
    <reaction evidence="5">
        <text>O-phospho-L-tyrosyl-[protein] + H2O = L-tyrosyl-[protein] + phosphate</text>
        <dbReference type="Rhea" id="RHEA:10684"/>
        <dbReference type="Rhea" id="RHEA-COMP:10136"/>
        <dbReference type="Rhea" id="RHEA-COMP:20101"/>
        <dbReference type="ChEBI" id="CHEBI:15377"/>
        <dbReference type="ChEBI" id="CHEBI:43474"/>
        <dbReference type="ChEBI" id="CHEBI:46858"/>
        <dbReference type="ChEBI" id="CHEBI:61978"/>
        <dbReference type="EC" id="3.1.3.48"/>
    </reaction>
</comment>
<comment type="similarity">
    <text evidence="1">Belongs to the protein-tyrosine phosphatase family.</text>
</comment>
<dbReference type="SMART" id="SM00404">
    <property type="entry name" value="PTPc_motif"/>
    <property type="match status" value="2"/>
</dbReference>
<dbReference type="SUPFAM" id="SSF49785">
    <property type="entry name" value="Galactose-binding domain-like"/>
    <property type="match status" value="1"/>
</dbReference>
<evidence type="ECO:0000256" key="5">
    <source>
        <dbReference type="ARBA" id="ARBA00051722"/>
    </source>
</evidence>
<dbReference type="Proteomes" id="UP000694844">
    <property type="component" value="Chromosome 10"/>
</dbReference>
<keyword evidence="11" id="KW-1185">Reference proteome</keyword>
<dbReference type="PRINTS" id="PR00700">
    <property type="entry name" value="PRTYPHPHTASE"/>
</dbReference>
<sequence length="1095" mass="124269">MWCLIVKFLLYTQIVFGLENLALRKNVWEDHPWPNTLTWRAGNAVDGLYTDRSAAGGQCVITENFQKTATWRVDLGGVVSISHIDIYYRTDNKPQPTIYTSRMAGFFLYVSNTTSKEDGHLCFHKIQTVYGTPSENQRINCSVHGRYVIYYNERKTNVTYPSYYSADAYYELCELEVYGCNNHIYYGPSCSLPCPIQCQERRCDVNTGHCLGCIHGFKGLTCSQKCDRLTYGLECSLPCGNCSNGETCHHVNGTCPNGCSEGAYGNKCKMPCKTGFYGKNCSNNCSKNCFVTTSCDRFTGKCEKGCKPGWQGSRCEEQCPNGKFGSNCEQSCGNCKFGDRCHHVNGSCLKGCSPRYIGIFCKQHCNETSYGPNCESVCSDDCVNSTCNFVSGECFAYKQGLKHESPEVSENIPFISGLISAVIIIVLAIVLLIICKRKTCTETTAEKDKRRISANNENRTEQNFPNIYQNISMETNEITENLQSSSSSKNQNRTLKDDDVDIDEKIHQENPYGDFYMNDETLPDIEVKNLCKIIQESSLNEDDGFKKEYATILYGERHPCEIGKRPENLPKNRFKNTFPYDHSRVILCNTKQDYINANYIDGLRESRKYIASQGPKQNTLSDFWHMIWQENVFQIVMLTNLREGTKNKCAQYWPETDRKITFGSLALHLEVEKTYAHYIIRRIKISHKKLNVIRSVTQYHYTAWPDHGTPDSICLLMYHNHVTRTKDPEHNGPVLVHCSAGLGRTGTYIAIDTLGDKLRERGAKINIADFVKKMRKDRMNMVQTYEQYKTIFLVLNEICKASLNSKSPTDFIRSLETGDQNKPVNSSALRKEFQMLLSVRPHYKESDYKISSESGDVSSIRPLDKHVLYLTTSVPRRGNYINAISLSSFVSHKAFIITKYPAPEDAVDLLRLIIDQESQVVVCLDPLSHIKSARKWLPDSEGLKAVPPFTTRLLEENVEEVKCSKLSINKEGSGKEERSVDIVEPISDLITDHPHTVLQILKLVTVVGNIETEPPIVEISKDGASLCGVFCAVYNAIQQLNMDNEVDVFSIVRQLQIRRPELCSTLQEYKLIQDVLKTFIELRQSQTVENIYSNQ</sequence>
<feature type="domain" description="Tyrosine-protein phosphatase" evidence="9">
    <location>
        <begin position="545"/>
        <end position="798"/>
    </location>
</feature>
<dbReference type="GO" id="GO:0004725">
    <property type="term" value="F:protein tyrosine phosphatase activity"/>
    <property type="evidence" value="ECO:0007669"/>
    <property type="project" value="UniProtKB-EC"/>
</dbReference>
<dbReference type="InterPro" id="IPR000242">
    <property type="entry name" value="PTP_cat"/>
</dbReference>
<dbReference type="SMART" id="SM00194">
    <property type="entry name" value="PTPc"/>
    <property type="match status" value="2"/>
</dbReference>
<reference evidence="12" key="1">
    <citation type="submission" date="2025-08" db="UniProtKB">
        <authorList>
            <consortium name="RefSeq"/>
        </authorList>
    </citation>
    <scope>IDENTIFICATION</scope>
    <source>
        <tissue evidence="12">Whole sample</tissue>
    </source>
</reference>
<gene>
    <name evidence="12" type="primary">LOC111117405</name>
</gene>
<dbReference type="CDD" id="cd00055">
    <property type="entry name" value="EGF_Lam"/>
    <property type="match status" value="1"/>
</dbReference>
<dbReference type="PROSITE" id="PS50055">
    <property type="entry name" value="TYR_PHOSPHATASE_PTP"/>
    <property type="match status" value="2"/>
</dbReference>
<evidence type="ECO:0000256" key="1">
    <source>
        <dbReference type="ARBA" id="ARBA00009580"/>
    </source>
</evidence>
<feature type="region of interest" description="Disordered" evidence="6">
    <location>
        <begin position="480"/>
        <end position="499"/>
    </location>
</feature>
<dbReference type="AlphaFoldDB" id="A0A8B8CAR6"/>
<dbReference type="FunFam" id="3.90.190.10:FF:000102">
    <property type="entry name" value="Receptor-type tyrosine-protein phosphatase"/>
    <property type="match status" value="1"/>
</dbReference>
<dbReference type="InterPro" id="IPR003595">
    <property type="entry name" value="Tyr_Pase_cat"/>
</dbReference>
<dbReference type="SMART" id="SM00181">
    <property type="entry name" value="EGF"/>
    <property type="match status" value="4"/>
</dbReference>
<dbReference type="GeneID" id="111117405"/>
<dbReference type="InterPro" id="IPR000387">
    <property type="entry name" value="Tyr_Pase_dom"/>
</dbReference>
<organism evidence="11 12">
    <name type="scientific">Crassostrea virginica</name>
    <name type="common">Eastern oyster</name>
    <dbReference type="NCBI Taxonomy" id="6565"/>
    <lineage>
        <taxon>Eukaryota</taxon>
        <taxon>Metazoa</taxon>
        <taxon>Spiralia</taxon>
        <taxon>Lophotrochozoa</taxon>
        <taxon>Mollusca</taxon>
        <taxon>Bivalvia</taxon>
        <taxon>Autobranchia</taxon>
        <taxon>Pteriomorphia</taxon>
        <taxon>Ostreida</taxon>
        <taxon>Ostreoidea</taxon>
        <taxon>Ostreidae</taxon>
        <taxon>Crassostrea</taxon>
    </lineage>
</organism>
<dbReference type="CDD" id="cd00047">
    <property type="entry name" value="PTPc"/>
    <property type="match status" value="1"/>
</dbReference>
<evidence type="ECO:0000256" key="2">
    <source>
        <dbReference type="ARBA" id="ARBA00013064"/>
    </source>
</evidence>
<dbReference type="PANTHER" id="PTHR19134:SF562">
    <property type="entry name" value="PROTEIN-TYROSINE-PHOSPHATASE"/>
    <property type="match status" value="1"/>
</dbReference>
<evidence type="ECO:0000313" key="11">
    <source>
        <dbReference type="Proteomes" id="UP000694844"/>
    </source>
</evidence>
<evidence type="ECO:0000256" key="6">
    <source>
        <dbReference type="SAM" id="MobiDB-lite"/>
    </source>
</evidence>
<dbReference type="RefSeq" id="XP_022312229.1">
    <property type="nucleotide sequence ID" value="XM_022456521.1"/>
</dbReference>
<dbReference type="Gene3D" id="2.60.120.260">
    <property type="entry name" value="Galactose-binding domain-like"/>
    <property type="match status" value="1"/>
</dbReference>
<dbReference type="InterPro" id="IPR002049">
    <property type="entry name" value="LE_dom"/>
</dbReference>
<dbReference type="PROSITE" id="PS00383">
    <property type="entry name" value="TYR_PHOSPHATASE_1"/>
    <property type="match status" value="1"/>
</dbReference>
<keyword evidence="7" id="KW-1133">Transmembrane helix</keyword>
<feature type="chain" id="PRO_5034069221" description="protein-tyrosine-phosphatase" evidence="8">
    <location>
        <begin position="18"/>
        <end position="1095"/>
    </location>
</feature>
<accession>A0A8B8CAR6</accession>
<name>A0A8B8CAR6_CRAVI</name>
<keyword evidence="3" id="KW-0378">Hydrolase</keyword>
<dbReference type="SUPFAM" id="SSF52799">
    <property type="entry name" value="(Phosphotyrosine protein) phosphatases II"/>
    <property type="match status" value="2"/>
</dbReference>
<dbReference type="InterPro" id="IPR008979">
    <property type="entry name" value="Galactose-bd-like_sf"/>
</dbReference>
<evidence type="ECO:0000256" key="8">
    <source>
        <dbReference type="SAM" id="SignalP"/>
    </source>
</evidence>
<dbReference type="Gene3D" id="3.90.190.10">
    <property type="entry name" value="Protein tyrosine phosphatase superfamily"/>
    <property type="match status" value="2"/>
</dbReference>
<keyword evidence="4" id="KW-0904">Protein phosphatase</keyword>
<dbReference type="InterPro" id="IPR029021">
    <property type="entry name" value="Prot-tyrosine_phosphatase-like"/>
</dbReference>
<evidence type="ECO:0000259" key="9">
    <source>
        <dbReference type="PROSITE" id="PS50055"/>
    </source>
</evidence>
<dbReference type="Pfam" id="PF00102">
    <property type="entry name" value="Y_phosphatase"/>
    <property type="match status" value="2"/>
</dbReference>
<evidence type="ECO:0000256" key="4">
    <source>
        <dbReference type="ARBA" id="ARBA00022912"/>
    </source>
</evidence>
<keyword evidence="8" id="KW-0732">Signal</keyword>
<feature type="domain" description="Tyrosine specific protein phosphatases" evidence="10">
    <location>
        <begin position="716"/>
        <end position="789"/>
    </location>
</feature>
<evidence type="ECO:0000313" key="12">
    <source>
        <dbReference type="RefSeq" id="XP_022312229.1"/>
    </source>
</evidence>
<evidence type="ECO:0000256" key="3">
    <source>
        <dbReference type="ARBA" id="ARBA00022801"/>
    </source>
</evidence>
<dbReference type="EC" id="3.1.3.48" evidence="2"/>
<dbReference type="Pfam" id="PF22633">
    <property type="entry name" value="F5_F8_type_C_2"/>
    <property type="match status" value="1"/>
</dbReference>
<protein>
    <recommendedName>
        <fullName evidence="2">protein-tyrosine-phosphatase</fullName>
        <ecNumber evidence="2">3.1.3.48</ecNumber>
    </recommendedName>
</protein>
<proteinExistence type="inferred from homology"/>
<dbReference type="PROSITE" id="PS50056">
    <property type="entry name" value="TYR_PHOSPHATASE_2"/>
    <property type="match status" value="1"/>
</dbReference>
<dbReference type="InterPro" id="IPR016130">
    <property type="entry name" value="Tyr_Pase_AS"/>
</dbReference>
<feature type="signal peptide" evidence="8">
    <location>
        <begin position="1"/>
        <end position="17"/>
    </location>
</feature>
<dbReference type="Gene3D" id="2.170.300.10">
    <property type="entry name" value="Tie2 ligand-binding domain superfamily"/>
    <property type="match status" value="1"/>
</dbReference>
<dbReference type="KEGG" id="cvn:111117405"/>
<evidence type="ECO:0000256" key="7">
    <source>
        <dbReference type="SAM" id="Phobius"/>
    </source>
</evidence>
<dbReference type="PANTHER" id="PTHR19134">
    <property type="entry name" value="RECEPTOR-TYPE TYROSINE-PROTEIN PHOSPHATASE"/>
    <property type="match status" value="1"/>
</dbReference>
<feature type="transmembrane region" description="Helical" evidence="7">
    <location>
        <begin position="412"/>
        <end position="434"/>
    </location>
</feature>
<keyword evidence="7" id="KW-0472">Membrane</keyword>
<keyword evidence="7" id="KW-0812">Transmembrane</keyword>